<name>A0A315ZSA2_9ACTN</name>
<evidence type="ECO:0000313" key="2">
    <source>
        <dbReference type="Proteomes" id="UP000245469"/>
    </source>
</evidence>
<reference evidence="1 2" key="1">
    <citation type="submission" date="2018-03" db="EMBL/GenBank/DDBJ databases">
        <title>Genomic Encyclopedia of Archaeal and Bacterial Type Strains, Phase II (KMG-II): from individual species to whole genera.</title>
        <authorList>
            <person name="Goeker M."/>
        </authorList>
    </citation>
    <scope>NUCLEOTIDE SEQUENCE [LARGE SCALE GENOMIC DNA]</scope>
    <source>
        <strain evidence="1 2">DSM 44889</strain>
    </source>
</reference>
<organism evidence="1 2">
    <name type="scientific">Quadrisphaera granulorum</name>
    <dbReference type="NCBI Taxonomy" id="317664"/>
    <lineage>
        <taxon>Bacteria</taxon>
        <taxon>Bacillati</taxon>
        <taxon>Actinomycetota</taxon>
        <taxon>Actinomycetes</taxon>
        <taxon>Kineosporiales</taxon>
        <taxon>Kineosporiaceae</taxon>
        <taxon>Quadrisphaera</taxon>
    </lineage>
</organism>
<sequence>MSTLYLRNVPDDVVARLRRMAEQESMSVAAVAVRELAESTRRVDNAAVLAGLPHLDVPMSDILSTVDDARDDR</sequence>
<accession>A0A315ZSA2</accession>
<proteinExistence type="predicted"/>
<keyword evidence="2" id="KW-1185">Reference proteome</keyword>
<evidence type="ECO:0000313" key="1">
    <source>
        <dbReference type="EMBL" id="PWJ48172.1"/>
    </source>
</evidence>
<comment type="caution">
    <text evidence="1">The sequence shown here is derived from an EMBL/GenBank/DDBJ whole genome shotgun (WGS) entry which is preliminary data.</text>
</comment>
<dbReference type="SUPFAM" id="SSF47598">
    <property type="entry name" value="Ribbon-helix-helix"/>
    <property type="match status" value="1"/>
</dbReference>
<dbReference type="AlphaFoldDB" id="A0A315ZSA2"/>
<dbReference type="Proteomes" id="UP000245469">
    <property type="component" value="Unassembled WGS sequence"/>
</dbReference>
<evidence type="ECO:0008006" key="3">
    <source>
        <dbReference type="Google" id="ProtNLM"/>
    </source>
</evidence>
<gene>
    <name evidence="1" type="ORF">BXY45_13252</name>
</gene>
<dbReference type="OrthoDB" id="7107936at2"/>
<dbReference type="InterPro" id="IPR010985">
    <property type="entry name" value="Ribbon_hlx_hlx"/>
</dbReference>
<dbReference type="EMBL" id="QGDQ01000032">
    <property type="protein sequence ID" value="PWJ48172.1"/>
    <property type="molecule type" value="Genomic_DNA"/>
</dbReference>
<dbReference type="GO" id="GO:0006355">
    <property type="term" value="P:regulation of DNA-templated transcription"/>
    <property type="evidence" value="ECO:0007669"/>
    <property type="project" value="InterPro"/>
</dbReference>
<dbReference type="RefSeq" id="WP_109776155.1">
    <property type="nucleotide sequence ID" value="NZ_QGDQ01000032.1"/>
</dbReference>
<protein>
    <recommendedName>
        <fullName evidence="3">Antitoxin</fullName>
    </recommendedName>
</protein>